<organism evidence="1 2">
    <name type="scientific">Puccinia sorghi</name>
    <dbReference type="NCBI Taxonomy" id="27349"/>
    <lineage>
        <taxon>Eukaryota</taxon>
        <taxon>Fungi</taxon>
        <taxon>Dikarya</taxon>
        <taxon>Basidiomycota</taxon>
        <taxon>Pucciniomycotina</taxon>
        <taxon>Pucciniomycetes</taxon>
        <taxon>Pucciniales</taxon>
        <taxon>Pucciniaceae</taxon>
        <taxon>Puccinia</taxon>
    </lineage>
</organism>
<evidence type="ECO:0000313" key="1">
    <source>
        <dbReference type="EMBL" id="KNZ50522.1"/>
    </source>
</evidence>
<dbReference type="EMBL" id="LAVV01009474">
    <property type="protein sequence ID" value="KNZ50522.1"/>
    <property type="molecule type" value="Genomic_DNA"/>
</dbReference>
<protein>
    <submittedName>
        <fullName evidence="1">Uncharacterized protein</fullName>
    </submittedName>
</protein>
<accession>A0A0L6UQL0</accession>
<gene>
    <name evidence="1" type="ORF">VP01_4375g1</name>
</gene>
<comment type="caution">
    <text evidence="1">The sequence shown here is derived from an EMBL/GenBank/DDBJ whole genome shotgun (WGS) entry which is preliminary data.</text>
</comment>
<reference evidence="1 2" key="1">
    <citation type="submission" date="2015-08" db="EMBL/GenBank/DDBJ databases">
        <title>Next Generation Sequencing and Analysis of the Genome of Puccinia sorghi L Schw, the Causal Agent of Maize Common Rust.</title>
        <authorList>
            <person name="Rochi L."/>
            <person name="Burguener G."/>
            <person name="Darino M."/>
            <person name="Turjanski A."/>
            <person name="Kreff E."/>
            <person name="Dieguez M.J."/>
            <person name="Sacco F."/>
        </authorList>
    </citation>
    <scope>NUCLEOTIDE SEQUENCE [LARGE SCALE GENOMIC DNA]</scope>
    <source>
        <strain evidence="1 2">RO10H11247</strain>
    </source>
</reference>
<keyword evidence="2" id="KW-1185">Reference proteome</keyword>
<dbReference type="AlphaFoldDB" id="A0A0L6UQL0"/>
<sequence>MKPNFLHLLPCHDNVQLLSKSKFDPLIPQYQPISCTSIPCPTTFVPFFPHLILPWWCTVESAPKNKVTNILQSNCCLHSPYTVIVLALICLDLSPHSRNNHNNLFIAGIIPGPIELDMTTISHVLAPLINDFFLINTIIFMNNLKLPNGHRLSVQLGVLIRDIVASHKVAVGKKVECKLSDDTDILLNRLPYWYPVRNFKLGVMNNSGKRVSHSIGRCEFEPEPPKQLSHNDQLDDWEDNVSKNNEAISEFKDSASLHIRKSLPSTIVPCRVTCIPLDLGDPNGKLKASKQHVLFSTYLPLSLIDLSVKDPAYCGSRPSQNILLNVSSLFICTKLVSMKSILDADSNNLAEAYLLYAKTSEVIFHLPKVLPNHYYSLHLPEKLIWWGPLSNVSKFSGQRVTGIIKKMKTNGKLGRYFDNYFSNKDDSHNDHQVRLKACVNSVKLNGFTLKLPTCQ</sequence>
<dbReference type="VEuPathDB" id="FungiDB:VP01_4375g1"/>
<dbReference type="STRING" id="27349.A0A0L6UQL0"/>
<name>A0A0L6UQL0_9BASI</name>
<proteinExistence type="predicted"/>
<evidence type="ECO:0000313" key="2">
    <source>
        <dbReference type="Proteomes" id="UP000037035"/>
    </source>
</evidence>
<dbReference type="Proteomes" id="UP000037035">
    <property type="component" value="Unassembled WGS sequence"/>
</dbReference>